<sequence>MNPRESNRQTNTDSQELRRRYRRGHDSEEHEAVILDRLCARPGGLRRERAAFSADEFWAEHDAWAAENDASSTAWSSSSGSDGARSRERPIETPAEAEVDATETKN</sequence>
<proteinExistence type="predicted"/>
<feature type="region of interest" description="Disordered" evidence="1">
    <location>
        <begin position="1"/>
        <end position="30"/>
    </location>
</feature>
<organism evidence="2 3">
    <name type="scientific">Cryoendolithus antarcticus</name>
    <dbReference type="NCBI Taxonomy" id="1507870"/>
    <lineage>
        <taxon>Eukaryota</taxon>
        <taxon>Fungi</taxon>
        <taxon>Dikarya</taxon>
        <taxon>Ascomycota</taxon>
        <taxon>Pezizomycotina</taxon>
        <taxon>Dothideomycetes</taxon>
        <taxon>Dothideomycetidae</taxon>
        <taxon>Cladosporiales</taxon>
        <taxon>Cladosporiaceae</taxon>
        <taxon>Cryoendolithus</taxon>
    </lineage>
</organism>
<gene>
    <name evidence="2" type="ORF">B0A48_14507</name>
</gene>
<keyword evidence="3" id="KW-1185">Reference proteome</keyword>
<comment type="caution">
    <text evidence="2">The sequence shown here is derived from an EMBL/GenBank/DDBJ whole genome shotgun (WGS) entry which is preliminary data.</text>
</comment>
<feature type="compositionally biased region" description="Low complexity" evidence="1">
    <location>
        <begin position="69"/>
        <end position="83"/>
    </location>
</feature>
<name>A0A1V8SL29_9PEZI</name>
<reference evidence="3" key="1">
    <citation type="submission" date="2017-03" db="EMBL/GenBank/DDBJ databases">
        <title>Genomes of endolithic fungi from Antarctica.</title>
        <authorList>
            <person name="Coleine C."/>
            <person name="Masonjones S."/>
            <person name="Stajich J.E."/>
        </authorList>
    </citation>
    <scope>NUCLEOTIDE SEQUENCE [LARGE SCALE GENOMIC DNA]</scope>
    <source>
        <strain evidence="3">CCFEE 5527</strain>
    </source>
</reference>
<protein>
    <submittedName>
        <fullName evidence="2">Uncharacterized protein</fullName>
    </submittedName>
</protein>
<accession>A0A1V8SL29</accession>
<evidence type="ECO:0000313" key="2">
    <source>
        <dbReference type="EMBL" id="OQN99737.1"/>
    </source>
</evidence>
<dbReference type="EMBL" id="NAJO01000038">
    <property type="protein sequence ID" value="OQN99737.1"/>
    <property type="molecule type" value="Genomic_DNA"/>
</dbReference>
<feature type="compositionally biased region" description="Acidic residues" evidence="1">
    <location>
        <begin position="95"/>
        <end position="106"/>
    </location>
</feature>
<dbReference type="Proteomes" id="UP000192596">
    <property type="component" value="Unassembled WGS sequence"/>
</dbReference>
<evidence type="ECO:0000313" key="3">
    <source>
        <dbReference type="Proteomes" id="UP000192596"/>
    </source>
</evidence>
<feature type="region of interest" description="Disordered" evidence="1">
    <location>
        <begin position="67"/>
        <end position="106"/>
    </location>
</feature>
<dbReference type="AlphaFoldDB" id="A0A1V8SL29"/>
<dbReference type="InParanoid" id="A0A1V8SL29"/>
<evidence type="ECO:0000256" key="1">
    <source>
        <dbReference type="SAM" id="MobiDB-lite"/>
    </source>
</evidence>